<evidence type="ECO:0000313" key="4">
    <source>
        <dbReference type="EMBL" id="ANU13204.1"/>
    </source>
</evidence>
<dbReference type="PANTHER" id="PTHR42709:SF9">
    <property type="entry name" value="ALKALINE PHOSPHATASE LIKE PROTEIN"/>
    <property type="match status" value="1"/>
</dbReference>
<dbReference type="OrthoDB" id="9782291at2"/>
<keyword evidence="2" id="KW-1133">Transmembrane helix</keyword>
<evidence type="ECO:0000313" key="5">
    <source>
        <dbReference type="Proteomes" id="UP000092687"/>
    </source>
</evidence>
<comment type="similarity">
    <text evidence="1">Belongs to the DedA family.</text>
</comment>
<organism evidence="4 5">
    <name type="scientific">Planococcus halocryophilus</name>
    <dbReference type="NCBI Taxonomy" id="1215089"/>
    <lineage>
        <taxon>Bacteria</taxon>
        <taxon>Bacillati</taxon>
        <taxon>Bacillota</taxon>
        <taxon>Bacilli</taxon>
        <taxon>Bacillales</taxon>
        <taxon>Caryophanaceae</taxon>
        <taxon>Planococcus</taxon>
    </lineage>
</organism>
<sequence>MDISFLLELVQKYGYFSMFVFNWLLLFGLPIPNEVAAAFSGVLTEISHFNPFYAFLSAYAGLITSNTFAYFIGRSLGHRLLNRLNKTTLKQVISRFNNFLEKHGEWAIAFSFFLPGIRWAMPYVLGANRYPIMRYMLFAYTAGFVWMFIYFNVGRTFPYAYETILEHIQAFLILLSILIVCILVLRYIYTIKFPKNDD</sequence>
<proteinExistence type="inferred from homology"/>
<feature type="transmembrane region" description="Helical" evidence="2">
    <location>
        <begin position="13"/>
        <end position="31"/>
    </location>
</feature>
<dbReference type="PANTHER" id="PTHR42709">
    <property type="entry name" value="ALKALINE PHOSPHATASE LIKE PROTEIN"/>
    <property type="match status" value="1"/>
</dbReference>
<dbReference type="KEGG" id="phc:BBI08_04830"/>
<gene>
    <name evidence="4" type="ORF">BBI08_04830</name>
</gene>
<evidence type="ECO:0000256" key="1">
    <source>
        <dbReference type="ARBA" id="ARBA00010792"/>
    </source>
</evidence>
<dbReference type="InterPro" id="IPR032816">
    <property type="entry name" value="VTT_dom"/>
</dbReference>
<accession>A0A1C7DP78</accession>
<name>A0A1C7DP78_9BACL</name>
<feature type="transmembrane region" description="Helical" evidence="2">
    <location>
        <begin position="171"/>
        <end position="189"/>
    </location>
</feature>
<reference evidence="4" key="1">
    <citation type="submission" date="2016-10" db="EMBL/GenBank/DDBJ databases">
        <authorList>
            <person name="de Groot N.N."/>
        </authorList>
    </citation>
    <scope>NUCLEOTIDE SEQUENCE</scope>
    <source>
        <strain evidence="4">DSM 24743</strain>
    </source>
</reference>
<keyword evidence="2" id="KW-0812">Transmembrane</keyword>
<dbReference type="RefSeq" id="WP_065528009.1">
    <property type="nucleotide sequence ID" value="NZ_CP016537.2"/>
</dbReference>
<dbReference type="STRING" id="1215089.BBI08_04830"/>
<evidence type="ECO:0000259" key="3">
    <source>
        <dbReference type="Pfam" id="PF09335"/>
    </source>
</evidence>
<keyword evidence="2" id="KW-0472">Membrane</keyword>
<feature type="transmembrane region" description="Helical" evidence="2">
    <location>
        <begin position="132"/>
        <end position="151"/>
    </location>
</feature>
<keyword evidence="5" id="KW-1185">Reference proteome</keyword>
<dbReference type="Proteomes" id="UP000092687">
    <property type="component" value="Chromosome"/>
</dbReference>
<protein>
    <submittedName>
        <fullName evidence="4">Alkaline phosphatase</fullName>
    </submittedName>
</protein>
<feature type="transmembrane region" description="Helical" evidence="2">
    <location>
        <begin position="52"/>
        <end position="72"/>
    </location>
</feature>
<dbReference type="AlphaFoldDB" id="A0A1C7DP78"/>
<feature type="domain" description="VTT" evidence="3">
    <location>
        <begin position="31"/>
        <end position="155"/>
    </location>
</feature>
<feature type="transmembrane region" description="Helical" evidence="2">
    <location>
        <begin position="106"/>
        <end position="125"/>
    </location>
</feature>
<dbReference type="InterPro" id="IPR051311">
    <property type="entry name" value="DedA_domain"/>
</dbReference>
<dbReference type="GO" id="GO:0005886">
    <property type="term" value="C:plasma membrane"/>
    <property type="evidence" value="ECO:0007669"/>
    <property type="project" value="TreeGrafter"/>
</dbReference>
<evidence type="ECO:0000256" key="2">
    <source>
        <dbReference type="SAM" id="Phobius"/>
    </source>
</evidence>
<dbReference type="Pfam" id="PF09335">
    <property type="entry name" value="VTT_dom"/>
    <property type="match status" value="1"/>
</dbReference>
<dbReference type="EMBL" id="CP016537">
    <property type="protein sequence ID" value="ANU13204.1"/>
    <property type="molecule type" value="Genomic_DNA"/>
</dbReference>